<dbReference type="EMBL" id="JARKIE010000036">
    <property type="protein sequence ID" value="KAJ7696051.1"/>
    <property type="molecule type" value="Genomic_DNA"/>
</dbReference>
<dbReference type="Proteomes" id="UP001221757">
    <property type="component" value="Unassembled WGS sequence"/>
</dbReference>
<dbReference type="PANTHER" id="PTHR12203">
    <property type="entry name" value="KDEL LYS-ASP-GLU-LEU CONTAINING - RELATED"/>
    <property type="match status" value="1"/>
</dbReference>
<feature type="region of interest" description="Disordered" evidence="3">
    <location>
        <begin position="96"/>
        <end position="118"/>
    </location>
</feature>
<dbReference type="Pfam" id="PF05686">
    <property type="entry name" value="Glyco_transf_90"/>
    <property type="match status" value="1"/>
</dbReference>
<feature type="compositionally biased region" description="Low complexity" evidence="3">
    <location>
        <begin position="105"/>
        <end position="118"/>
    </location>
</feature>
<dbReference type="InterPro" id="IPR006598">
    <property type="entry name" value="CAP10"/>
</dbReference>
<accession>A0AAD7DRK6</accession>
<dbReference type="GO" id="GO:0016740">
    <property type="term" value="F:transferase activity"/>
    <property type="evidence" value="ECO:0007669"/>
    <property type="project" value="UniProtKB-KW"/>
</dbReference>
<dbReference type="SMART" id="SM00672">
    <property type="entry name" value="CAP10"/>
    <property type="match status" value="1"/>
</dbReference>
<feature type="transmembrane region" description="Helical" evidence="4">
    <location>
        <begin position="62"/>
        <end position="86"/>
    </location>
</feature>
<feature type="region of interest" description="Disordered" evidence="3">
    <location>
        <begin position="19"/>
        <end position="55"/>
    </location>
</feature>
<keyword evidence="4" id="KW-0812">Transmembrane</keyword>
<name>A0AAD7DRK6_MYCRO</name>
<evidence type="ECO:0000256" key="3">
    <source>
        <dbReference type="SAM" id="MobiDB-lite"/>
    </source>
</evidence>
<evidence type="ECO:0000256" key="1">
    <source>
        <dbReference type="ARBA" id="ARBA00010118"/>
    </source>
</evidence>
<evidence type="ECO:0000313" key="6">
    <source>
        <dbReference type="EMBL" id="KAJ7696051.1"/>
    </source>
</evidence>
<keyword evidence="2 6" id="KW-0808">Transferase</keyword>
<proteinExistence type="inferred from homology"/>
<comment type="similarity">
    <text evidence="1">Belongs to the glycosyltransferase 90 family.</text>
</comment>
<keyword evidence="4" id="KW-0472">Membrane</keyword>
<dbReference type="PANTHER" id="PTHR12203:SF35">
    <property type="entry name" value="PROTEIN O-GLUCOSYLTRANSFERASE 1"/>
    <property type="match status" value="1"/>
</dbReference>
<feature type="domain" description="Glycosyl transferase CAP10" evidence="5">
    <location>
        <begin position="325"/>
        <end position="574"/>
    </location>
</feature>
<evidence type="ECO:0000313" key="7">
    <source>
        <dbReference type="Proteomes" id="UP001221757"/>
    </source>
</evidence>
<evidence type="ECO:0000259" key="5">
    <source>
        <dbReference type="SMART" id="SM00672"/>
    </source>
</evidence>
<keyword evidence="7" id="KW-1185">Reference proteome</keyword>
<dbReference type="AlphaFoldDB" id="A0AAD7DRK6"/>
<sequence length="583" mass="65767">MFQLKRLVAPLLGPAYARVPSHSNPNDSSGSPLLPSSRVHNFDDDEANVPTSPRPRAVPRPLYYRILLPILVVVGLFTAVAAIAFFMGSTPNHVVEEPRPEGHSAAPAADHPAAPGVDHPANGGLGIDPVAAARLSLDALFARQSKTLAQAAARYSLKTNRPPPANFDKWFAFAQEKNCLIDDYDQVSRDFEPFYQLATDNPAHFQNMIDRGRALMLQDSKGMTTINIKDHEVHMPDYRGTSFYDDWPRTLRRFISVLPDMDFLLNGRDEPRVVFNFREPGARKEAMNLKDPNPFHIAPHPTADFFKERSGCHPLSTVKGFADDGSADVAFLRSSSSSDFTTDLWPLLSMTKISPCFSDILFPGQYYYDASWWSGSFSHPNDVAWSDKKPQLYWRGMSNGGHIIGQNYHKFPRFRLVDIARNHSDLIDAKMTRFAESHCTDDCDRDGIINEYDITGPQSPKEDIYHYKYLLDVDGNTFSGRYLGLLKSGSLVFKSTVFDEYFDDWILPYEHYIPVAPDLSDLIEKIHWAIDHEAEARRIQEAGKLFTERIMTDSQNDCYFAAVLLEWARLQSWASNTTVTAGM</sequence>
<comment type="caution">
    <text evidence="6">The sequence shown here is derived from an EMBL/GenBank/DDBJ whole genome shotgun (WGS) entry which is preliminary data.</text>
</comment>
<evidence type="ECO:0000256" key="4">
    <source>
        <dbReference type="SAM" id="Phobius"/>
    </source>
</evidence>
<organism evidence="6 7">
    <name type="scientific">Mycena rosella</name>
    <name type="common">Pink bonnet</name>
    <name type="synonym">Agaricus rosellus</name>
    <dbReference type="NCBI Taxonomy" id="1033263"/>
    <lineage>
        <taxon>Eukaryota</taxon>
        <taxon>Fungi</taxon>
        <taxon>Dikarya</taxon>
        <taxon>Basidiomycota</taxon>
        <taxon>Agaricomycotina</taxon>
        <taxon>Agaricomycetes</taxon>
        <taxon>Agaricomycetidae</taxon>
        <taxon>Agaricales</taxon>
        <taxon>Marasmiineae</taxon>
        <taxon>Mycenaceae</taxon>
        <taxon>Mycena</taxon>
    </lineage>
</organism>
<evidence type="ECO:0000256" key="2">
    <source>
        <dbReference type="ARBA" id="ARBA00022679"/>
    </source>
</evidence>
<keyword evidence="4" id="KW-1133">Transmembrane helix</keyword>
<feature type="compositionally biased region" description="Polar residues" evidence="3">
    <location>
        <begin position="21"/>
        <end position="31"/>
    </location>
</feature>
<dbReference type="InterPro" id="IPR051091">
    <property type="entry name" value="O-Glucosyltr/Glycosyltrsf_90"/>
</dbReference>
<protein>
    <submittedName>
        <fullName evidence="6">Glycosyl transferase family 90-domain-containing protein</fullName>
    </submittedName>
</protein>
<reference evidence="6" key="1">
    <citation type="submission" date="2023-03" db="EMBL/GenBank/DDBJ databases">
        <title>Massive genome expansion in bonnet fungi (Mycena s.s.) driven by repeated elements and novel gene families across ecological guilds.</title>
        <authorList>
            <consortium name="Lawrence Berkeley National Laboratory"/>
            <person name="Harder C.B."/>
            <person name="Miyauchi S."/>
            <person name="Viragh M."/>
            <person name="Kuo A."/>
            <person name="Thoen E."/>
            <person name="Andreopoulos B."/>
            <person name="Lu D."/>
            <person name="Skrede I."/>
            <person name="Drula E."/>
            <person name="Henrissat B."/>
            <person name="Morin E."/>
            <person name="Kohler A."/>
            <person name="Barry K."/>
            <person name="LaButti K."/>
            <person name="Morin E."/>
            <person name="Salamov A."/>
            <person name="Lipzen A."/>
            <person name="Mereny Z."/>
            <person name="Hegedus B."/>
            <person name="Baldrian P."/>
            <person name="Stursova M."/>
            <person name="Weitz H."/>
            <person name="Taylor A."/>
            <person name="Grigoriev I.V."/>
            <person name="Nagy L.G."/>
            <person name="Martin F."/>
            <person name="Kauserud H."/>
        </authorList>
    </citation>
    <scope>NUCLEOTIDE SEQUENCE</scope>
    <source>
        <strain evidence="6">CBHHK067</strain>
    </source>
</reference>
<gene>
    <name evidence="6" type="ORF">B0H17DRAFT_1054734</name>
</gene>